<gene>
    <name evidence="2" type="ORF">IAC61_05805</name>
</gene>
<reference evidence="2" key="2">
    <citation type="journal article" date="2021" name="PeerJ">
        <title>Extensive microbial diversity within the chicken gut microbiome revealed by metagenomics and culture.</title>
        <authorList>
            <person name="Gilroy R."/>
            <person name="Ravi A."/>
            <person name="Getino M."/>
            <person name="Pursley I."/>
            <person name="Horton D.L."/>
            <person name="Alikhan N.F."/>
            <person name="Baker D."/>
            <person name="Gharbi K."/>
            <person name="Hall N."/>
            <person name="Watson M."/>
            <person name="Adriaenssens E.M."/>
            <person name="Foster-Nyarko E."/>
            <person name="Jarju S."/>
            <person name="Secka A."/>
            <person name="Antonio M."/>
            <person name="Oren A."/>
            <person name="Chaudhuri R.R."/>
            <person name="La Ragione R."/>
            <person name="Hildebrand F."/>
            <person name="Pallen M.J."/>
        </authorList>
    </citation>
    <scope>NUCLEOTIDE SEQUENCE</scope>
    <source>
        <strain evidence="2">17113</strain>
    </source>
</reference>
<protein>
    <submittedName>
        <fullName evidence="2">Winged helix-turn-helix domain-containing protein</fullName>
    </submittedName>
</protein>
<accession>A0A9D9DGB7</accession>
<name>A0A9D9DGB7_9FIRM</name>
<comment type="caution">
    <text evidence="2">The sequence shown here is derived from an EMBL/GenBank/DDBJ whole genome shotgun (WGS) entry which is preliminary data.</text>
</comment>
<dbReference type="Proteomes" id="UP000823634">
    <property type="component" value="Unassembled WGS sequence"/>
</dbReference>
<evidence type="ECO:0000256" key="1">
    <source>
        <dbReference type="SAM" id="MobiDB-lite"/>
    </source>
</evidence>
<organism evidence="2 3">
    <name type="scientific">Candidatus Alloenteromonas pullistercoris</name>
    <dbReference type="NCBI Taxonomy" id="2840785"/>
    <lineage>
        <taxon>Bacteria</taxon>
        <taxon>Bacillati</taxon>
        <taxon>Bacillota</taxon>
        <taxon>Bacillota incertae sedis</taxon>
        <taxon>Candidatus Alloenteromonas</taxon>
    </lineage>
</organism>
<proteinExistence type="predicted"/>
<dbReference type="Pfam" id="PF13412">
    <property type="entry name" value="HTH_24"/>
    <property type="match status" value="1"/>
</dbReference>
<dbReference type="InterPro" id="IPR036388">
    <property type="entry name" value="WH-like_DNA-bd_sf"/>
</dbReference>
<feature type="region of interest" description="Disordered" evidence="1">
    <location>
        <begin position="58"/>
        <end position="78"/>
    </location>
</feature>
<reference evidence="2" key="1">
    <citation type="submission" date="2020-10" db="EMBL/GenBank/DDBJ databases">
        <authorList>
            <person name="Gilroy R."/>
        </authorList>
    </citation>
    <scope>NUCLEOTIDE SEQUENCE</scope>
    <source>
        <strain evidence="2">17113</strain>
    </source>
</reference>
<dbReference type="AlphaFoldDB" id="A0A9D9DGB7"/>
<dbReference type="Gene3D" id="1.10.10.10">
    <property type="entry name" value="Winged helix-like DNA-binding domain superfamily/Winged helix DNA-binding domain"/>
    <property type="match status" value="1"/>
</dbReference>
<dbReference type="EMBL" id="JADINA010000037">
    <property type="protein sequence ID" value="MBO8426806.1"/>
    <property type="molecule type" value="Genomic_DNA"/>
</dbReference>
<sequence length="78" mass="8637">MVTPDVGENVGENVGEKSVEDKLIALIRDNPHISQREMAAAIGKTAKTVERIIKSSERIKRSGPDRGGHWEIVDKKED</sequence>
<evidence type="ECO:0000313" key="3">
    <source>
        <dbReference type="Proteomes" id="UP000823634"/>
    </source>
</evidence>
<evidence type="ECO:0000313" key="2">
    <source>
        <dbReference type="EMBL" id="MBO8426806.1"/>
    </source>
</evidence>